<dbReference type="EMBL" id="UYRR01010293">
    <property type="protein sequence ID" value="VDK25334.1"/>
    <property type="molecule type" value="Genomic_DNA"/>
</dbReference>
<dbReference type="PANTHER" id="PTHR10502:SF102">
    <property type="entry name" value="ANNEXIN B11"/>
    <property type="match status" value="1"/>
</dbReference>
<dbReference type="SMART" id="SM00335">
    <property type="entry name" value="ANX"/>
    <property type="match status" value="1"/>
</dbReference>
<protein>
    <submittedName>
        <fullName evidence="6">Uncharacterized protein</fullName>
    </submittedName>
</protein>
<evidence type="ECO:0000313" key="6">
    <source>
        <dbReference type="EMBL" id="VDK25334.1"/>
    </source>
</evidence>
<organism evidence="6 7">
    <name type="scientific">Anisakis simplex</name>
    <name type="common">Herring worm</name>
    <dbReference type="NCBI Taxonomy" id="6269"/>
    <lineage>
        <taxon>Eukaryota</taxon>
        <taxon>Metazoa</taxon>
        <taxon>Ecdysozoa</taxon>
        <taxon>Nematoda</taxon>
        <taxon>Chromadorea</taxon>
        <taxon>Rhabditida</taxon>
        <taxon>Spirurina</taxon>
        <taxon>Ascaridomorpha</taxon>
        <taxon>Ascaridoidea</taxon>
        <taxon>Anisakidae</taxon>
        <taxon>Anisakis</taxon>
        <taxon>Anisakis simplex complex</taxon>
    </lineage>
</organism>
<dbReference type="GO" id="GO:0005737">
    <property type="term" value="C:cytoplasm"/>
    <property type="evidence" value="ECO:0007669"/>
    <property type="project" value="TreeGrafter"/>
</dbReference>
<dbReference type="GO" id="GO:0005634">
    <property type="term" value="C:nucleus"/>
    <property type="evidence" value="ECO:0007669"/>
    <property type="project" value="TreeGrafter"/>
</dbReference>
<evidence type="ECO:0000256" key="5">
    <source>
        <dbReference type="ARBA" id="ARBA00023302"/>
    </source>
</evidence>
<evidence type="ECO:0000313" key="7">
    <source>
        <dbReference type="Proteomes" id="UP000267096"/>
    </source>
</evidence>
<dbReference type="PROSITE" id="PS51897">
    <property type="entry name" value="ANNEXIN_2"/>
    <property type="match status" value="1"/>
</dbReference>
<evidence type="ECO:0000256" key="1">
    <source>
        <dbReference type="ARBA" id="ARBA00007831"/>
    </source>
</evidence>
<dbReference type="AlphaFoldDB" id="A0A3P6PWN4"/>
<proteinExistence type="inferred from homology"/>
<evidence type="ECO:0000256" key="2">
    <source>
        <dbReference type="ARBA" id="ARBA00022737"/>
    </source>
</evidence>
<dbReference type="OrthoDB" id="37886at2759"/>
<evidence type="ECO:0000256" key="3">
    <source>
        <dbReference type="ARBA" id="ARBA00022837"/>
    </source>
</evidence>
<dbReference type="Proteomes" id="UP000267096">
    <property type="component" value="Unassembled WGS sequence"/>
</dbReference>
<dbReference type="InterPro" id="IPR037104">
    <property type="entry name" value="Annexin_sf"/>
</dbReference>
<dbReference type="GO" id="GO:0012506">
    <property type="term" value="C:vesicle membrane"/>
    <property type="evidence" value="ECO:0007669"/>
    <property type="project" value="TreeGrafter"/>
</dbReference>
<sequence length="118" mass="13482">MLQGNRDDQSYYVDDSKAREDAQRLVDAGASVWCTHESTFNAILVSQNLRQLDRVFRYYQELTGNTIEDAIEVIVIYDHSLQKEFSGETKKGLLALVRCIQSKPKYFAYGLHKAMAVS</sequence>
<keyword evidence="7" id="KW-1185">Reference proteome</keyword>
<dbReference type="FunFam" id="1.10.220.10:FF:000002">
    <property type="entry name" value="Annexin"/>
    <property type="match status" value="1"/>
</dbReference>
<keyword evidence="4" id="KW-0041">Annexin</keyword>
<keyword evidence="5" id="KW-0111">Calcium/phospholipid-binding</keyword>
<dbReference type="Pfam" id="PF00191">
    <property type="entry name" value="Annexin"/>
    <property type="match status" value="1"/>
</dbReference>
<dbReference type="Gene3D" id="1.10.220.10">
    <property type="entry name" value="Annexin"/>
    <property type="match status" value="1"/>
</dbReference>
<name>A0A3P6PWN4_ANISI</name>
<dbReference type="GO" id="GO:0005886">
    <property type="term" value="C:plasma membrane"/>
    <property type="evidence" value="ECO:0007669"/>
    <property type="project" value="TreeGrafter"/>
</dbReference>
<evidence type="ECO:0000256" key="4">
    <source>
        <dbReference type="ARBA" id="ARBA00023216"/>
    </source>
</evidence>
<gene>
    <name evidence="6" type="ORF">ASIM_LOCUS5328</name>
</gene>
<reference evidence="6 7" key="1">
    <citation type="submission" date="2018-11" db="EMBL/GenBank/DDBJ databases">
        <authorList>
            <consortium name="Pathogen Informatics"/>
        </authorList>
    </citation>
    <scope>NUCLEOTIDE SEQUENCE [LARGE SCALE GENOMIC DNA]</scope>
</reference>
<dbReference type="SUPFAM" id="SSF47874">
    <property type="entry name" value="Annexin"/>
    <property type="match status" value="1"/>
</dbReference>
<comment type="similarity">
    <text evidence="1">Belongs to the annexin family.</text>
</comment>
<keyword evidence="2" id="KW-0677">Repeat</keyword>
<dbReference type="GO" id="GO:0005544">
    <property type="term" value="F:calcium-dependent phospholipid binding"/>
    <property type="evidence" value="ECO:0007669"/>
    <property type="project" value="UniProtKB-KW"/>
</dbReference>
<dbReference type="GO" id="GO:0005509">
    <property type="term" value="F:calcium ion binding"/>
    <property type="evidence" value="ECO:0007669"/>
    <property type="project" value="InterPro"/>
</dbReference>
<dbReference type="InterPro" id="IPR018502">
    <property type="entry name" value="Annexin_repeat"/>
</dbReference>
<accession>A0A3P6PWN4</accession>
<keyword evidence="3" id="KW-0106">Calcium</keyword>
<dbReference type="GO" id="GO:0001786">
    <property type="term" value="F:phosphatidylserine binding"/>
    <property type="evidence" value="ECO:0007669"/>
    <property type="project" value="TreeGrafter"/>
</dbReference>
<dbReference type="PANTHER" id="PTHR10502">
    <property type="entry name" value="ANNEXIN"/>
    <property type="match status" value="1"/>
</dbReference>